<sequence>MRITPLRGTGIVWFTCPACRLKCRPTAVGPDGGCPRCGHARMLRLFLGGRPAQPDTSIDRASGTHRN</sequence>
<evidence type="ECO:0000313" key="1">
    <source>
        <dbReference type="EMBL" id="KAB1149907.1"/>
    </source>
</evidence>
<name>A0A6H9V6Y3_9ACTN</name>
<dbReference type="AlphaFoldDB" id="A0A6H9V6Y3"/>
<proteinExistence type="predicted"/>
<keyword evidence="2" id="KW-1185">Reference proteome</keyword>
<accession>A0A6H9V6Y3</accession>
<gene>
    <name evidence="1" type="ORF">F7R91_03505</name>
</gene>
<protein>
    <submittedName>
        <fullName evidence="1">Uncharacterized protein</fullName>
    </submittedName>
</protein>
<reference evidence="1 2" key="1">
    <citation type="submission" date="2019-09" db="EMBL/GenBank/DDBJ databases">
        <title>Screening of Novel Bioactive Compounds from Soil-Associated.</title>
        <authorList>
            <person name="Zhao S."/>
        </authorList>
    </citation>
    <scope>NUCLEOTIDE SEQUENCE [LARGE SCALE GENOMIC DNA]</scope>
    <source>
        <strain evidence="1 2">HIT-DPA4</strain>
    </source>
</reference>
<organism evidence="1 2">
    <name type="scientific">Streptomyces luteolifulvus</name>
    <dbReference type="NCBI Taxonomy" id="2615112"/>
    <lineage>
        <taxon>Bacteria</taxon>
        <taxon>Bacillati</taxon>
        <taxon>Actinomycetota</taxon>
        <taxon>Actinomycetes</taxon>
        <taxon>Kitasatosporales</taxon>
        <taxon>Streptomycetaceae</taxon>
        <taxon>Streptomyces</taxon>
    </lineage>
</organism>
<dbReference type="EMBL" id="VZRB01000002">
    <property type="protein sequence ID" value="KAB1149907.1"/>
    <property type="molecule type" value="Genomic_DNA"/>
</dbReference>
<comment type="caution">
    <text evidence="1">The sequence shown here is derived from an EMBL/GenBank/DDBJ whole genome shotgun (WGS) entry which is preliminary data.</text>
</comment>
<evidence type="ECO:0000313" key="2">
    <source>
        <dbReference type="Proteomes" id="UP000442707"/>
    </source>
</evidence>
<dbReference type="Proteomes" id="UP000442707">
    <property type="component" value="Unassembled WGS sequence"/>
</dbReference>